<sequence>MVSLIVRSQTLEGYEEYFKFVKVTLDVKESENGATTCSSCQALRQPALFTSRPGHLTEKHSLITSRR</sequence>
<protein>
    <submittedName>
        <fullName evidence="1">Uncharacterized protein</fullName>
    </submittedName>
</protein>
<proteinExistence type="predicted"/>
<reference evidence="1" key="1">
    <citation type="submission" date="2021-01" db="EMBL/GenBank/DDBJ databases">
        <title>Phytophthora aleatoria, a newly-described species from Pinus radiata is distinct from Phytophthora cactorum isolates based on comparative genomics.</title>
        <authorList>
            <person name="Mcdougal R."/>
            <person name="Panda P."/>
            <person name="Williams N."/>
            <person name="Studholme D.J."/>
        </authorList>
    </citation>
    <scope>NUCLEOTIDE SEQUENCE</scope>
    <source>
        <strain evidence="1">NZFS 4037</strain>
    </source>
</reference>
<keyword evidence="2" id="KW-1185">Reference proteome</keyword>
<evidence type="ECO:0000313" key="2">
    <source>
        <dbReference type="Proteomes" id="UP000709295"/>
    </source>
</evidence>
<gene>
    <name evidence="1" type="ORF">JG688_00007507</name>
</gene>
<organism evidence="1 2">
    <name type="scientific">Phytophthora aleatoria</name>
    <dbReference type="NCBI Taxonomy" id="2496075"/>
    <lineage>
        <taxon>Eukaryota</taxon>
        <taxon>Sar</taxon>
        <taxon>Stramenopiles</taxon>
        <taxon>Oomycota</taxon>
        <taxon>Peronosporomycetes</taxon>
        <taxon>Peronosporales</taxon>
        <taxon>Peronosporaceae</taxon>
        <taxon>Phytophthora</taxon>
    </lineage>
</organism>
<comment type="caution">
    <text evidence="1">The sequence shown here is derived from an EMBL/GenBank/DDBJ whole genome shotgun (WGS) entry which is preliminary data.</text>
</comment>
<accession>A0A8J5J9L3</accession>
<evidence type="ECO:0000313" key="1">
    <source>
        <dbReference type="EMBL" id="KAG6964871.1"/>
    </source>
</evidence>
<dbReference type="EMBL" id="JAENGY010000361">
    <property type="protein sequence ID" value="KAG6964871.1"/>
    <property type="molecule type" value="Genomic_DNA"/>
</dbReference>
<dbReference type="AlphaFoldDB" id="A0A8J5J9L3"/>
<dbReference type="Proteomes" id="UP000709295">
    <property type="component" value="Unassembled WGS sequence"/>
</dbReference>
<name>A0A8J5J9L3_9STRA</name>